<organism evidence="3 4">
    <name type="scientific">Smittium simulii</name>
    <dbReference type="NCBI Taxonomy" id="133385"/>
    <lineage>
        <taxon>Eukaryota</taxon>
        <taxon>Fungi</taxon>
        <taxon>Fungi incertae sedis</taxon>
        <taxon>Zoopagomycota</taxon>
        <taxon>Kickxellomycotina</taxon>
        <taxon>Harpellomycetes</taxon>
        <taxon>Harpellales</taxon>
        <taxon>Legeriomycetaceae</taxon>
        <taxon>Smittium</taxon>
    </lineage>
</organism>
<proteinExistence type="predicted"/>
<accession>A0A2T9YIL1</accession>
<dbReference type="EMBL" id="MBFR01000173">
    <property type="protein sequence ID" value="PVU92124.1"/>
    <property type="molecule type" value="Genomic_DNA"/>
</dbReference>
<dbReference type="OrthoDB" id="408631at2759"/>
<gene>
    <name evidence="3" type="ORF">BB561_004018</name>
</gene>
<evidence type="ECO:0000313" key="4">
    <source>
        <dbReference type="Proteomes" id="UP000245383"/>
    </source>
</evidence>
<feature type="compositionally biased region" description="Basic residues" evidence="2">
    <location>
        <begin position="112"/>
        <end position="125"/>
    </location>
</feature>
<evidence type="ECO:0000256" key="1">
    <source>
        <dbReference type="ARBA" id="ARBA00093634"/>
    </source>
</evidence>
<dbReference type="STRING" id="133385.A0A2T9YIL1"/>
<dbReference type="AlphaFoldDB" id="A0A2T9YIL1"/>
<feature type="compositionally biased region" description="Basic and acidic residues" evidence="2">
    <location>
        <begin position="126"/>
        <end position="140"/>
    </location>
</feature>
<dbReference type="Proteomes" id="UP000245383">
    <property type="component" value="Unassembled WGS sequence"/>
</dbReference>
<dbReference type="Pfam" id="PF21730">
    <property type="entry name" value="Vma22_CCDC115"/>
    <property type="match status" value="1"/>
</dbReference>
<evidence type="ECO:0000313" key="3">
    <source>
        <dbReference type="EMBL" id="PVU92124.1"/>
    </source>
</evidence>
<name>A0A2T9YIL1_9FUNG</name>
<dbReference type="GO" id="GO:0070072">
    <property type="term" value="P:vacuolar proton-transporting V-type ATPase complex assembly"/>
    <property type="evidence" value="ECO:0007669"/>
    <property type="project" value="InterPro"/>
</dbReference>
<reference evidence="3 4" key="1">
    <citation type="journal article" date="2018" name="MBio">
        <title>Comparative Genomics Reveals the Core Gene Toolbox for the Fungus-Insect Symbiosis.</title>
        <authorList>
            <person name="Wang Y."/>
            <person name="Stata M."/>
            <person name="Wang W."/>
            <person name="Stajich J.E."/>
            <person name="White M.M."/>
            <person name="Moncalvo J.M."/>
        </authorList>
    </citation>
    <scope>NUCLEOTIDE SEQUENCE [LARGE SCALE GENOMIC DNA]</scope>
    <source>
        <strain evidence="3 4">SWE-8-4</strain>
    </source>
</reference>
<comment type="caution">
    <text evidence="3">The sequence shown here is derived from an EMBL/GenBank/DDBJ whole genome shotgun (WGS) entry which is preliminary data.</text>
</comment>
<sequence>MEQCKETSSICEKYDLELSEYLALVEKYIEQQVELQKLFMGGFCELSLARIIKGHYTISPDQYDYRTKAIAKIEVQSGEHFEALCSKNLCNDIKELGIKDNLDNQVINTSGLRRRNNPKKAKSNKKNLEISHNGKDRLDPKISSSKTFELETNKTTILPIETSINRESATDKTKNTPTKYKQNIKCYNTFTLNILEKSNEKDKFGEPLKDPLYWFGMLPPAQLYNSKQLFITCLDKIVEISNTLFQLNSKYLKLKNLGLQLE</sequence>
<evidence type="ECO:0000256" key="2">
    <source>
        <dbReference type="SAM" id="MobiDB-lite"/>
    </source>
</evidence>
<protein>
    <recommendedName>
        <fullName evidence="1">Vacuolar ATPase assembly protein VMA22</fullName>
    </recommendedName>
</protein>
<dbReference type="GO" id="GO:0051082">
    <property type="term" value="F:unfolded protein binding"/>
    <property type="evidence" value="ECO:0007669"/>
    <property type="project" value="TreeGrafter"/>
</dbReference>
<dbReference type="InterPro" id="IPR040357">
    <property type="entry name" value="Vma22/CCDC115"/>
</dbReference>
<keyword evidence="4" id="KW-1185">Reference proteome</keyword>
<feature type="region of interest" description="Disordered" evidence="2">
    <location>
        <begin position="109"/>
        <end position="145"/>
    </location>
</feature>
<dbReference type="PANTHER" id="PTHR31996:SF2">
    <property type="entry name" value="COILED-COIL DOMAIN-CONTAINING PROTEIN 115"/>
    <property type="match status" value="1"/>
</dbReference>
<dbReference type="PANTHER" id="PTHR31996">
    <property type="entry name" value="COILED-COIL DOMAIN-CONTAINING PROTEIN 115"/>
    <property type="match status" value="1"/>
</dbReference>